<protein>
    <submittedName>
        <fullName evidence="3">Uncharacterized protein</fullName>
    </submittedName>
</protein>
<feature type="compositionally biased region" description="Acidic residues" evidence="1">
    <location>
        <begin position="189"/>
        <end position="200"/>
    </location>
</feature>
<feature type="region of interest" description="Disordered" evidence="1">
    <location>
        <begin position="1300"/>
        <end position="1319"/>
    </location>
</feature>
<dbReference type="EMBL" id="CP076662">
    <property type="protein sequence ID" value="QWU87936.1"/>
    <property type="molecule type" value="Genomic_DNA"/>
</dbReference>
<gene>
    <name evidence="3" type="ORF">CA3LBN_002201</name>
</gene>
<keyword evidence="2" id="KW-0472">Membrane</keyword>
<keyword evidence="4" id="KW-1185">Reference proteome</keyword>
<evidence type="ECO:0000313" key="3">
    <source>
        <dbReference type="EMBL" id="QWU87936.1"/>
    </source>
</evidence>
<feature type="transmembrane region" description="Helical" evidence="2">
    <location>
        <begin position="21"/>
        <end position="46"/>
    </location>
</feature>
<feature type="region of interest" description="Disordered" evidence="1">
    <location>
        <begin position="188"/>
        <end position="207"/>
    </location>
</feature>
<organism evidence="3 4">
    <name type="scientific">Candidozyma haemuli</name>
    <dbReference type="NCBI Taxonomy" id="45357"/>
    <lineage>
        <taxon>Eukaryota</taxon>
        <taxon>Fungi</taxon>
        <taxon>Dikarya</taxon>
        <taxon>Ascomycota</taxon>
        <taxon>Saccharomycotina</taxon>
        <taxon>Pichiomycetes</taxon>
        <taxon>Metschnikowiaceae</taxon>
        <taxon>Candidozyma</taxon>
    </lineage>
</organism>
<reference evidence="3 4" key="1">
    <citation type="submission" date="2021-06" db="EMBL/GenBank/DDBJ databases">
        <title>Candida outbreak in Lebanon.</title>
        <authorList>
            <person name="Finianos M."/>
        </authorList>
    </citation>
    <scope>NUCLEOTIDE SEQUENCE [LARGE SCALE GENOMIC DNA]</scope>
    <source>
        <strain evidence="3">CA3LBN</strain>
    </source>
</reference>
<proteinExistence type="predicted"/>
<keyword evidence="2" id="KW-1133">Transmembrane helix</keyword>
<evidence type="ECO:0000256" key="1">
    <source>
        <dbReference type="SAM" id="MobiDB-lite"/>
    </source>
</evidence>
<evidence type="ECO:0000313" key="4">
    <source>
        <dbReference type="Proteomes" id="UP000825434"/>
    </source>
</evidence>
<evidence type="ECO:0000256" key="2">
    <source>
        <dbReference type="SAM" id="Phobius"/>
    </source>
</evidence>
<feature type="transmembrane region" description="Helical" evidence="2">
    <location>
        <begin position="149"/>
        <end position="167"/>
    </location>
</feature>
<feature type="compositionally biased region" description="Basic and acidic residues" evidence="1">
    <location>
        <begin position="1304"/>
        <end position="1319"/>
    </location>
</feature>
<name>A0ABX8I3S9_9ASCO</name>
<keyword evidence="2" id="KW-0812">Transmembrane</keyword>
<accession>A0ABX8I3S9</accession>
<sequence>MLVLFQHINPSRKYERSTTGFKSVIAVFTYVCWVTTLSMILAIYALKQRPGNNFSELIDAIPANVSVHYSISTTNSSDVFVVVNGPEFGEYLRENLVVNAFYGMLYVTCINRSGHAMFLSLAARVHELGFWMACFVMMMAHYKYDTLRLLIPYIAFWVYSLFMWVFFERAVGYTYSNAPELNYTAECPSEGEDKENEVGGEDGNSVIAQTDGEEVDEVIFPDEIEGAGENLDSKTIDTEDSSIIRGKLEVRKVPLNDIGAFEKYNLVSPRSNVKNYFSFRLVQLKPSWCGCMSSVMATRVKVTAIETTECKIPFNEEYKYQEEVREVILKDERVNIVINEMDLRGDDRHFELDPSLYSCTLPNLGVTFFSRNCSRTYALRFSITLMCLEQKCTSTFDVTMNVVVPLEEQEKKEKAINRLVKKEDRIVMKRFQKSEVTVQEISKWTDRQKAIEGKRALTSYICAISGKDYILGVLTVSRFGPVSEKQRSLSPSNSGMDPDDFDVDYTDAILFSDSGGFSVPEIKSTYWLQICNISFSEEALKDCFHIWLHSESCASRVYAKNLKILLFTKTYIAEATTLFVSDITLPEVKYVPFKDFTLNLSSRCAKFPKEVFEGKSPPFEPTVVTSQCVRTTIIWIRLEVKTFFSAAETVELIEELVVPGDYEALVESSSLPPYVEEDRSIRKNVEKTISELINKEPSNYVSHDVSSFTESSHTWNVTRLQLKNVTNIEATEQKDSDIEKVRQKEGISVFGSGPNLNDGTGRVIFTAVKRNQLKLSHLEALMSGYFQSESNRFNSTYSDRCFSVGGELFHYAPGFETDSAFQCHRSHAHWLGTHSIDRDENGSAVRGTLKVSKFGLYGSTERNLILPERNLNNDFEIELHQLKPSWCGCMSDVMVSRVKITAVETTECIIPLDEGYGYEGDIREATLQDKEFQTEIKRSDMKGDHDDRYFKLPFAHYDCSLPNLGATFFSKNCSRTYALRFSVTLMCLEKKCTSTFNVTLNIVVGLKEFEKSKAVENGLFKKRDYLYIQNFPKTEAVAQDIDEWVRKKALAIGKLTLNSHICAIPGEEVIFGIITVSQFCHDIQNDHSSSLIIEEDEDNAVDPAVDYTDAIVYSNHSFRFRSKNLEMKLKRSHCYSPGVVQYMGRYQPDGTKFGLGWKANSMVSDEPLWTSDSWLCSDDQKKRTVYVKKINISFVERTQRNEGESRSQKVKTQTLVDKKYGRFQGVPLHIKKGSAELPKELLDGVWPQFNPTVATNSFSRENALEIRLEIKTSFATTEYVGLRIEYFIYGNYDALVESSSLPPYHEEDEKQLTEKEGSK</sequence>
<dbReference type="Proteomes" id="UP000825434">
    <property type="component" value="Chromosome 2"/>
</dbReference>